<sequence>MMCDPSSSAIADDDKVQCRPSQVAVRAVVELPSNLRNLEIKATSESPTQPVTLDSSLTPLENFSQLPPELMAEIFTIACQADSHKFQKDKQRSKMTTPFILGHVCARWRAIVWSTPETWSHLLLCLASPRYETQVSLLEGWLARSGNCPLTIEFNFLEEDEWSDRTPIELIQMLASQAQRWHSINWVFPEGWYDILDEVKHKFSILTTVSTQPLWHDCNLAASRRKRLDLFQFAPMLFDIHLNGYYLTDVAIPWGQITRFTLQHVYLDECFYALVKTPHLTFCRIYTILDHAGYRDNNEQPIHLPSLARLVLYSATWEDTLHLLSYTSAPELTTLEFSSPQNEDLPSLTPVLDQLGCQLTQLKLTDFVFTKEEEPKLLEFVREISSLEELDINLQAHSTPVSDFLVELLKSHPSPPDDADEELAEEIFFLPVLRRFLFCGPVKTKADFSKMLLDALKRRRVLGRLSQFDLIAKGECQHAPTPVLKEEFQALVDGGLRLSISFDSSSWL</sequence>
<reference evidence="2" key="1">
    <citation type="journal article" date="2014" name="Proc. Natl. Acad. Sci. U.S.A.">
        <title>Extensive sampling of basidiomycete genomes demonstrates inadequacy of the white-rot/brown-rot paradigm for wood decay fungi.</title>
        <authorList>
            <person name="Riley R."/>
            <person name="Salamov A.A."/>
            <person name="Brown D.W."/>
            <person name="Nagy L.G."/>
            <person name="Floudas D."/>
            <person name="Held B.W."/>
            <person name="Levasseur A."/>
            <person name="Lombard V."/>
            <person name="Morin E."/>
            <person name="Otillar R."/>
            <person name="Lindquist E.A."/>
            <person name="Sun H."/>
            <person name="LaButti K.M."/>
            <person name="Schmutz J."/>
            <person name="Jabbour D."/>
            <person name="Luo H."/>
            <person name="Baker S.E."/>
            <person name="Pisabarro A.G."/>
            <person name="Walton J.D."/>
            <person name="Blanchette R.A."/>
            <person name="Henrissat B."/>
            <person name="Martin F."/>
            <person name="Cullen D."/>
            <person name="Hibbett D.S."/>
            <person name="Grigoriev I.V."/>
        </authorList>
    </citation>
    <scope>NUCLEOTIDE SEQUENCE [LARGE SCALE GENOMIC DNA]</scope>
    <source>
        <strain evidence="2">CBS 339.88</strain>
    </source>
</reference>
<dbReference type="STRING" id="685588.A0A067T237"/>
<dbReference type="SUPFAM" id="SSF52047">
    <property type="entry name" value="RNI-like"/>
    <property type="match status" value="1"/>
</dbReference>
<dbReference type="Proteomes" id="UP000027222">
    <property type="component" value="Unassembled WGS sequence"/>
</dbReference>
<gene>
    <name evidence="1" type="ORF">GALMADRAFT_101535</name>
</gene>
<dbReference type="AlphaFoldDB" id="A0A067T237"/>
<dbReference type="OrthoDB" id="3270987at2759"/>
<keyword evidence="2" id="KW-1185">Reference proteome</keyword>
<accession>A0A067T237</accession>
<name>A0A067T237_GALM3</name>
<evidence type="ECO:0000313" key="1">
    <source>
        <dbReference type="EMBL" id="KDR73083.1"/>
    </source>
</evidence>
<dbReference type="HOGENOM" id="CLU_018544_14_2_1"/>
<proteinExistence type="predicted"/>
<evidence type="ECO:0000313" key="2">
    <source>
        <dbReference type="Proteomes" id="UP000027222"/>
    </source>
</evidence>
<organism evidence="1 2">
    <name type="scientific">Galerina marginata (strain CBS 339.88)</name>
    <dbReference type="NCBI Taxonomy" id="685588"/>
    <lineage>
        <taxon>Eukaryota</taxon>
        <taxon>Fungi</taxon>
        <taxon>Dikarya</taxon>
        <taxon>Basidiomycota</taxon>
        <taxon>Agaricomycotina</taxon>
        <taxon>Agaricomycetes</taxon>
        <taxon>Agaricomycetidae</taxon>
        <taxon>Agaricales</taxon>
        <taxon>Agaricineae</taxon>
        <taxon>Strophariaceae</taxon>
        <taxon>Galerina</taxon>
    </lineage>
</organism>
<dbReference type="EMBL" id="KL142387">
    <property type="protein sequence ID" value="KDR73083.1"/>
    <property type="molecule type" value="Genomic_DNA"/>
</dbReference>
<protein>
    <submittedName>
        <fullName evidence="1">Uncharacterized protein</fullName>
    </submittedName>
</protein>